<dbReference type="EMBL" id="MU857615">
    <property type="protein sequence ID" value="KAK4250234.1"/>
    <property type="molecule type" value="Genomic_DNA"/>
</dbReference>
<name>A0AAN7HTA9_9PEZI</name>
<evidence type="ECO:0000313" key="2">
    <source>
        <dbReference type="Proteomes" id="UP001303647"/>
    </source>
</evidence>
<sequence>MCRYYAHQHTCKHTQLSFAAFCDPASLIQNPCSERQIWTTIVLGEPCDDCKAAVAAAAAVVSGDTTTGHGGGYPYVNGYGQRRR</sequence>
<protein>
    <submittedName>
        <fullName evidence="1">Uncharacterized protein</fullName>
    </submittedName>
</protein>
<dbReference type="Proteomes" id="UP001303647">
    <property type="component" value="Unassembled WGS sequence"/>
</dbReference>
<keyword evidence="2" id="KW-1185">Reference proteome</keyword>
<reference evidence="1" key="2">
    <citation type="submission" date="2023-05" db="EMBL/GenBank/DDBJ databases">
        <authorList>
            <consortium name="Lawrence Berkeley National Laboratory"/>
            <person name="Steindorff A."/>
            <person name="Hensen N."/>
            <person name="Bonometti L."/>
            <person name="Westerberg I."/>
            <person name="Brannstrom I.O."/>
            <person name="Guillou S."/>
            <person name="Cros-Aarteil S."/>
            <person name="Calhoun S."/>
            <person name="Haridas S."/>
            <person name="Kuo A."/>
            <person name="Mondo S."/>
            <person name="Pangilinan J."/>
            <person name="Riley R."/>
            <person name="Labutti K."/>
            <person name="Andreopoulos B."/>
            <person name="Lipzen A."/>
            <person name="Chen C."/>
            <person name="Yanf M."/>
            <person name="Daum C."/>
            <person name="Ng V."/>
            <person name="Clum A."/>
            <person name="Ohm R."/>
            <person name="Martin F."/>
            <person name="Silar P."/>
            <person name="Natvig D."/>
            <person name="Lalanne C."/>
            <person name="Gautier V."/>
            <person name="Ament-Velasquez S.L."/>
            <person name="Kruys A."/>
            <person name="Hutchinson M.I."/>
            <person name="Powell A.J."/>
            <person name="Barry K."/>
            <person name="Miller A.N."/>
            <person name="Grigoriev I.V."/>
            <person name="Debuchy R."/>
            <person name="Gladieux P."/>
            <person name="Thoren M.H."/>
            <person name="Johannesson H."/>
        </authorList>
    </citation>
    <scope>NUCLEOTIDE SEQUENCE</scope>
    <source>
        <strain evidence="1">CBS 359.72</strain>
    </source>
</reference>
<evidence type="ECO:0000313" key="1">
    <source>
        <dbReference type="EMBL" id="KAK4250234.1"/>
    </source>
</evidence>
<comment type="caution">
    <text evidence="1">The sequence shown here is derived from an EMBL/GenBank/DDBJ whole genome shotgun (WGS) entry which is preliminary data.</text>
</comment>
<dbReference type="AlphaFoldDB" id="A0AAN7HTA9"/>
<reference evidence="1" key="1">
    <citation type="journal article" date="2023" name="Mol. Phylogenet. Evol.">
        <title>Genome-scale phylogeny and comparative genomics of the fungal order Sordariales.</title>
        <authorList>
            <person name="Hensen N."/>
            <person name="Bonometti L."/>
            <person name="Westerberg I."/>
            <person name="Brannstrom I.O."/>
            <person name="Guillou S."/>
            <person name="Cros-Aarteil S."/>
            <person name="Calhoun S."/>
            <person name="Haridas S."/>
            <person name="Kuo A."/>
            <person name="Mondo S."/>
            <person name="Pangilinan J."/>
            <person name="Riley R."/>
            <person name="LaButti K."/>
            <person name="Andreopoulos B."/>
            <person name="Lipzen A."/>
            <person name="Chen C."/>
            <person name="Yan M."/>
            <person name="Daum C."/>
            <person name="Ng V."/>
            <person name="Clum A."/>
            <person name="Steindorff A."/>
            <person name="Ohm R.A."/>
            <person name="Martin F."/>
            <person name="Silar P."/>
            <person name="Natvig D.O."/>
            <person name="Lalanne C."/>
            <person name="Gautier V."/>
            <person name="Ament-Velasquez S.L."/>
            <person name="Kruys A."/>
            <person name="Hutchinson M.I."/>
            <person name="Powell A.J."/>
            <person name="Barry K."/>
            <person name="Miller A.N."/>
            <person name="Grigoriev I.V."/>
            <person name="Debuchy R."/>
            <person name="Gladieux P."/>
            <person name="Hiltunen Thoren M."/>
            <person name="Johannesson H."/>
        </authorList>
    </citation>
    <scope>NUCLEOTIDE SEQUENCE</scope>
    <source>
        <strain evidence="1">CBS 359.72</strain>
    </source>
</reference>
<proteinExistence type="predicted"/>
<organism evidence="1 2">
    <name type="scientific">Corynascus novoguineensis</name>
    <dbReference type="NCBI Taxonomy" id="1126955"/>
    <lineage>
        <taxon>Eukaryota</taxon>
        <taxon>Fungi</taxon>
        <taxon>Dikarya</taxon>
        <taxon>Ascomycota</taxon>
        <taxon>Pezizomycotina</taxon>
        <taxon>Sordariomycetes</taxon>
        <taxon>Sordariomycetidae</taxon>
        <taxon>Sordariales</taxon>
        <taxon>Chaetomiaceae</taxon>
        <taxon>Corynascus</taxon>
    </lineage>
</organism>
<accession>A0AAN7HTA9</accession>
<gene>
    <name evidence="1" type="ORF">C7999DRAFT_29270</name>
</gene>